<sequence length="97" mass="10454">MSEDELSKMTKTGKVQESYSGTTHVAHPSNPSAFGKQAKPGSVYAEFDVPLSSLKPTNEGWAKIIGPNSLEGRLAVKKGLPIPQMPSATNIRTIRMK</sequence>
<name>A0ABQ4LWJ2_9BACL</name>
<dbReference type="Proteomes" id="UP000680638">
    <property type="component" value="Unassembled WGS sequence"/>
</dbReference>
<dbReference type="RefSeq" id="WP_212949945.1">
    <property type="nucleotide sequence ID" value="NZ_BORW01000011.1"/>
</dbReference>
<feature type="domain" description="TreTu toxin C-terminal" evidence="2">
    <location>
        <begin position="1"/>
        <end position="92"/>
    </location>
</feature>
<evidence type="ECO:0000313" key="3">
    <source>
        <dbReference type="EMBL" id="GIO67642.1"/>
    </source>
</evidence>
<dbReference type="InterPro" id="IPR057938">
    <property type="entry name" value="TreTu_C"/>
</dbReference>
<feature type="region of interest" description="Disordered" evidence="1">
    <location>
        <begin position="1"/>
        <end position="39"/>
    </location>
</feature>
<protein>
    <recommendedName>
        <fullName evidence="2">TreTu toxin C-terminal domain-containing protein</fullName>
    </recommendedName>
</protein>
<comment type="caution">
    <text evidence="3">The sequence shown here is derived from an EMBL/GenBank/DDBJ whole genome shotgun (WGS) entry which is preliminary data.</text>
</comment>
<keyword evidence="4" id="KW-1185">Reference proteome</keyword>
<feature type="compositionally biased region" description="Polar residues" evidence="1">
    <location>
        <begin position="9"/>
        <end position="23"/>
    </location>
</feature>
<dbReference type="Pfam" id="PF24691">
    <property type="entry name" value="TreTu_C"/>
    <property type="match status" value="1"/>
</dbReference>
<evidence type="ECO:0000313" key="4">
    <source>
        <dbReference type="Proteomes" id="UP000680638"/>
    </source>
</evidence>
<dbReference type="EMBL" id="BORW01000011">
    <property type="protein sequence ID" value="GIO67642.1"/>
    <property type="molecule type" value="Genomic_DNA"/>
</dbReference>
<accession>A0ABQ4LWJ2</accession>
<gene>
    <name evidence="3" type="ORF">J21TS3_24630</name>
</gene>
<evidence type="ECO:0000259" key="2">
    <source>
        <dbReference type="Pfam" id="PF24691"/>
    </source>
</evidence>
<organism evidence="3 4">
    <name type="scientific">Paenibacillus cookii</name>
    <dbReference type="NCBI Taxonomy" id="157839"/>
    <lineage>
        <taxon>Bacteria</taxon>
        <taxon>Bacillati</taxon>
        <taxon>Bacillota</taxon>
        <taxon>Bacilli</taxon>
        <taxon>Bacillales</taxon>
        <taxon>Paenibacillaceae</taxon>
        <taxon>Paenibacillus</taxon>
    </lineage>
</organism>
<evidence type="ECO:0000256" key="1">
    <source>
        <dbReference type="SAM" id="MobiDB-lite"/>
    </source>
</evidence>
<proteinExistence type="predicted"/>
<reference evidence="3 4" key="1">
    <citation type="submission" date="2021-03" db="EMBL/GenBank/DDBJ databases">
        <title>Antimicrobial resistance genes in bacteria isolated from Japanese honey, and their potential for conferring macrolide and lincosamide resistance in the American foulbrood pathogen Paenibacillus larvae.</title>
        <authorList>
            <person name="Okamoto M."/>
            <person name="Kumagai M."/>
            <person name="Kanamori H."/>
            <person name="Takamatsu D."/>
        </authorList>
    </citation>
    <scope>NUCLEOTIDE SEQUENCE [LARGE SCALE GENOMIC DNA]</scope>
    <source>
        <strain evidence="3 4">J21TS3</strain>
    </source>
</reference>